<accession>A0A840NXZ4</accession>
<dbReference type="Proteomes" id="UP000561417">
    <property type="component" value="Unassembled WGS sequence"/>
</dbReference>
<evidence type="ECO:0000313" key="2">
    <source>
        <dbReference type="Proteomes" id="UP000561417"/>
    </source>
</evidence>
<dbReference type="RefSeq" id="WP_183229153.1">
    <property type="nucleotide sequence ID" value="NZ_JACHIM010000006.1"/>
</dbReference>
<comment type="caution">
    <text evidence="1">The sequence shown here is derived from an EMBL/GenBank/DDBJ whole genome shotgun (WGS) entry which is preliminary data.</text>
</comment>
<dbReference type="AlphaFoldDB" id="A0A840NXZ4"/>
<protein>
    <submittedName>
        <fullName evidence="1">Uncharacterized protein</fullName>
    </submittedName>
</protein>
<proteinExistence type="predicted"/>
<gene>
    <name evidence="1" type="ORF">HNQ69_001349</name>
</gene>
<sequence>MYLFSAHAKNDKIKKRIAQLKSKLPPVNRCYSHNKSFENVSEMLNVWKQKRRHALYHLNDRITELKNKVKGHPKTTLALAAGLVLTSFFLIHKN</sequence>
<keyword evidence="2" id="KW-1185">Reference proteome</keyword>
<name>A0A840NXZ4_9HYPH</name>
<dbReference type="EMBL" id="JACHIM010000006">
    <property type="protein sequence ID" value="MBB5074212.1"/>
    <property type="molecule type" value="Genomic_DNA"/>
</dbReference>
<organism evidence="1 2">
    <name type="scientific">Bartonella callosciuri</name>
    <dbReference type="NCBI Taxonomy" id="686223"/>
    <lineage>
        <taxon>Bacteria</taxon>
        <taxon>Pseudomonadati</taxon>
        <taxon>Pseudomonadota</taxon>
        <taxon>Alphaproteobacteria</taxon>
        <taxon>Hyphomicrobiales</taxon>
        <taxon>Bartonellaceae</taxon>
        <taxon>Bartonella</taxon>
    </lineage>
</organism>
<reference evidence="1 2" key="1">
    <citation type="submission" date="2020-08" db="EMBL/GenBank/DDBJ databases">
        <title>Genomic Encyclopedia of Type Strains, Phase IV (KMG-IV): sequencing the most valuable type-strain genomes for metagenomic binning, comparative biology and taxonomic classification.</title>
        <authorList>
            <person name="Goeker M."/>
        </authorList>
    </citation>
    <scope>NUCLEOTIDE SEQUENCE [LARGE SCALE GENOMIC DNA]</scope>
    <source>
        <strain evidence="1 2">DSM 28538</strain>
    </source>
</reference>
<evidence type="ECO:0000313" key="1">
    <source>
        <dbReference type="EMBL" id="MBB5074212.1"/>
    </source>
</evidence>